<sequence length="68" mass="7577">MSSHSTVSDPPKTRWLSTSEAAAYLGVSVNSVRNYIAGGRLKVHRMGPKLLKFNVAELDRFVEGRCKR</sequence>
<feature type="domain" description="Helix-turn-helix" evidence="1">
    <location>
        <begin position="15"/>
        <end position="65"/>
    </location>
</feature>
<dbReference type="InterPro" id="IPR010093">
    <property type="entry name" value="SinI_DNA-bd"/>
</dbReference>
<dbReference type="InterPro" id="IPR041657">
    <property type="entry name" value="HTH_17"/>
</dbReference>
<dbReference type="Proteomes" id="UP000092668">
    <property type="component" value="Unassembled WGS sequence"/>
</dbReference>
<comment type="caution">
    <text evidence="2">The sequence shown here is derived from an EMBL/GenBank/DDBJ whole genome shotgun (WGS) entry which is preliminary data.</text>
</comment>
<gene>
    <name evidence="2" type="ORF">ACT18_17675</name>
</gene>
<accession>A0A1B8SCR1</accession>
<dbReference type="GO" id="GO:0003677">
    <property type="term" value="F:DNA binding"/>
    <property type="evidence" value="ECO:0007669"/>
    <property type="project" value="InterPro"/>
</dbReference>
<reference evidence="2 3" key="1">
    <citation type="submission" date="2015-06" db="EMBL/GenBank/DDBJ databases">
        <title>Genome sequence of Mycobacterium kumamotonense strain Roo.</title>
        <authorList>
            <person name="Greninger A.L."/>
            <person name="Cunningham G."/>
            <person name="Miller S."/>
        </authorList>
    </citation>
    <scope>NUCLEOTIDE SEQUENCE [LARGE SCALE GENOMIC DNA]</scope>
    <source>
        <strain evidence="2 3">Roo</strain>
    </source>
</reference>
<name>A0A1B8SCR1_9MYCO</name>
<dbReference type="Pfam" id="PF12728">
    <property type="entry name" value="HTH_17"/>
    <property type="match status" value="1"/>
</dbReference>
<dbReference type="AlphaFoldDB" id="A0A1B8SCR1"/>
<dbReference type="SUPFAM" id="SSF46955">
    <property type="entry name" value="Putative DNA-binding domain"/>
    <property type="match status" value="1"/>
</dbReference>
<dbReference type="InterPro" id="IPR009061">
    <property type="entry name" value="DNA-bd_dom_put_sf"/>
</dbReference>
<proteinExistence type="predicted"/>
<evidence type="ECO:0000313" key="2">
    <source>
        <dbReference type="EMBL" id="OBY30476.1"/>
    </source>
</evidence>
<keyword evidence="3" id="KW-1185">Reference proteome</keyword>
<dbReference type="NCBIfam" id="TIGR01764">
    <property type="entry name" value="excise"/>
    <property type="match status" value="1"/>
</dbReference>
<organism evidence="2 3">
    <name type="scientific">Mycolicibacter kumamotonensis</name>
    <dbReference type="NCBI Taxonomy" id="354243"/>
    <lineage>
        <taxon>Bacteria</taxon>
        <taxon>Bacillati</taxon>
        <taxon>Actinomycetota</taxon>
        <taxon>Actinomycetes</taxon>
        <taxon>Mycobacteriales</taxon>
        <taxon>Mycobacteriaceae</taxon>
        <taxon>Mycolicibacter</taxon>
    </lineage>
</organism>
<evidence type="ECO:0000313" key="3">
    <source>
        <dbReference type="Proteomes" id="UP000092668"/>
    </source>
</evidence>
<dbReference type="OrthoDB" id="4870800at2"/>
<dbReference type="EMBL" id="LFOE01000031">
    <property type="protein sequence ID" value="OBY30476.1"/>
    <property type="molecule type" value="Genomic_DNA"/>
</dbReference>
<evidence type="ECO:0000259" key="1">
    <source>
        <dbReference type="Pfam" id="PF12728"/>
    </source>
</evidence>
<protein>
    <recommendedName>
        <fullName evidence="1">Helix-turn-helix domain-containing protein</fullName>
    </recommendedName>
</protein>